<evidence type="ECO:0000256" key="2">
    <source>
        <dbReference type="ARBA" id="ARBA00012726"/>
    </source>
</evidence>
<evidence type="ECO:0000313" key="11">
    <source>
        <dbReference type="Proteomes" id="UP000284250"/>
    </source>
</evidence>
<evidence type="ECO:0000256" key="8">
    <source>
        <dbReference type="ARBA" id="ARBA00023211"/>
    </source>
</evidence>
<dbReference type="Proteomes" id="UP000284250">
    <property type="component" value="Unassembled WGS sequence"/>
</dbReference>
<keyword evidence="3" id="KW-0436">Ligase</keyword>
<comment type="catalytic activity">
    <reaction evidence="9">
        <text>a 3'-end 3'-phospho-ribonucleotide-RNA + a 5'-end dephospho-ribonucleoside-RNA + GTP = a ribonucleotidyl-ribonucleotide-RNA + GMP + diphosphate</text>
        <dbReference type="Rhea" id="RHEA:68076"/>
        <dbReference type="Rhea" id="RHEA-COMP:10463"/>
        <dbReference type="Rhea" id="RHEA-COMP:13936"/>
        <dbReference type="Rhea" id="RHEA-COMP:17355"/>
        <dbReference type="ChEBI" id="CHEBI:33019"/>
        <dbReference type="ChEBI" id="CHEBI:37565"/>
        <dbReference type="ChEBI" id="CHEBI:58115"/>
        <dbReference type="ChEBI" id="CHEBI:83062"/>
        <dbReference type="ChEBI" id="CHEBI:138284"/>
        <dbReference type="ChEBI" id="CHEBI:173118"/>
        <dbReference type="EC" id="6.5.1.8"/>
    </reaction>
</comment>
<dbReference type="SUPFAM" id="SSF103365">
    <property type="entry name" value="Hypothetical protein PH1602"/>
    <property type="match status" value="1"/>
</dbReference>
<dbReference type="GO" id="GO:0042245">
    <property type="term" value="P:RNA repair"/>
    <property type="evidence" value="ECO:0007669"/>
    <property type="project" value="UniProtKB-KW"/>
</dbReference>
<dbReference type="Pfam" id="PF01139">
    <property type="entry name" value="RtcB"/>
    <property type="match status" value="1"/>
</dbReference>
<keyword evidence="8" id="KW-0464">Manganese</keyword>
<dbReference type="EMBL" id="QYCN01000017">
    <property type="protein sequence ID" value="RIY09252.1"/>
    <property type="molecule type" value="Genomic_DNA"/>
</dbReference>
<dbReference type="InterPro" id="IPR001233">
    <property type="entry name" value="RtcB"/>
</dbReference>
<evidence type="ECO:0000256" key="6">
    <source>
        <dbReference type="ARBA" id="ARBA00022800"/>
    </source>
</evidence>
<comment type="cofactor">
    <cofactor evidence="1">
        <name>Mn(2+)</name>
        <dbReference type="ChEBI" id="CHEBI:29035"/>
    </cofactor>
</comment>
<dbReference type="AlphaFoldDB" id="A0A418QVL4"/>
<evidence type="ECO:0000313" key="10">
    <source>
        <dbReference type="EMBL" id="RIY09252.1"/>
    </source>
</evidence>
<evidence type="ECO:0000256" key="3">
    <source>
        <dbReference type="ARBA" id="ARBA00022598"/>
    </source>
</evidence>
<accession>A0A418QVL4</accession>
<dbReference type="RefSeq" id="WP_119656132.1">
    <property type="nucleotide sequence ID" value="NZ_JBHUOI010000073.1"/>
</dbReference>
<evidence type="ECO:0000256" key="7">
    <source>
        <dbReference type="ARBA" id="ARBA00023134"/>
    </source>
</evidence>
<keyword evidence="5" id="KW-0547">Nucleotide-binding</keyword>
<proteinExistence type="predicted"/>
<keyword evidence="7" id="KW-0342">GTP-binding</keyword>
<keyword evidence="11" id="KW-1185">Reference proteome</keyword>
<evidence type="ECO:0000256" key="4">
    <source>
        <dbReference type="ARBA" id="ARBA00022723"/>
    </source>
</evidence>
<dbReference type="GO" id="GO:0170057">
    <property type="term" value="F:RNA ligase (GTP) activity"/>
    <property type="evidence" value="ECO:0007669"/>
    <property type="project" value="UniProtKB-EC"/>
</dbReference>
<dbReference type="EC" id="6.5.1.8" evidence="2"/>
<protein>
    <recommendedName>
        <fullName evidence="2">3'-phosphate/5'-hydroxy nucleic acid ligase</fullName>
        <ecNumber evidence="2">6.5.1.8</ecNumber>
    </recommendedName>
</protein>
<reference evidence="10 11" key="2">
    <citation type="submission" date="2019-01" db="EMBL/GenBank/DDBJ databases">
        <title>Hymenobacter humicola sp. nov., isolated from soils in Antarctica.</title>
        <authorList>
            <person name="Sedlacek I."/>
            <person name="Holochova P."/>
            <person name="Kralova S."/>
            <person name="Pantucek R."/>
            <person name="Stankova E."/>
            <person name="Vrbovska V."/>
            <person name="Kristofova L."/>
            <person name="Svec P."/>
            <person name="Busse H.-J."/>
        </authorList>
    </citation>
    <scope>NUCLEOTIDE SEQUENCE [LARGE SCALE GENOMIC DNA]</scope>
    <source>
        <strain evidence="10 11">CCM 8852</strain>
    </source>
</reference>
<keyword evidence="4" id="KW-0479">Metal-binding</keyword>
<dbReference type="GO" id="GO:0005525">
    <property type="term" value="F:GTP binding"/>
    <property type="evidence" value="ECO:0007669"/>
    <property type="project" value="UniProtKB-KW"/>
</dbReference>
<comment type="caution">
    <text evidence="10">The sequence shown here is derived from an EMBL/GenBank/DDBJ whole genome shotgun (WGS) entry which is preliminary data.</text>
</comment>
<evidence type="ECO:0000256" key="1">
    <source>
        <dbReference type="ARBA" id="ARBA00001936"/>
    </source>
</evidence>
<keyword evidence="6" id="KW-0692">RNA repair</keyword>
<evidence type="ECO:0000256" key="5">
    <source>
        <dbReference type="ARBA" id="ARBA00022741"/>
    </source>
</evidence>
<dbReference type="OrthoDB" id="9802323at2"/>
<evidence type="ECO:0000256" key="9">
    <source>
        <dbReference type="ARBA" id="ARBA00047746"/>
    </source>
</evidence>
<gene>
    <name evidence="10" type="ORF">D0T11_12505</name>
</gene>
<dbReference type="GO" id="GO:0006396">
    <property type="term" value="P:RNA processing"/>
    <property type="evidence" value="ECO:0007669"/>
    <property type="project" value="InterPro"/>
</dbReference>
<dbReference type="GO" id="GO:0046872">
    <property type="term" value="F:metal ion binding"/>
    <property type="evidence" value="ECO:0007669"/>
    <property type="project" value="UniProtKB-KW"/>
</dbReference>
<reference evidence="10 11" key="1">
    <citation type="submission" date="2018-09" db="EMBL/GenBank/DDBJ databases">
        <authorList>
            <person name="Zeman M."/>
            <person name="Pardy F."/>
        </authorList>
    </citation>
    <scope>NUCLEOTIDE SEQUENCE [LARGE SCALE GENOMIC DNA]</scope>
    <source>
        <strain evidence="10 11">CCM 8852</strain>
    </source>
</reference>
<dbReference type="InterPro" id="IPR036025">
    <property type="entry name" value="RtcB-like_sf"/>
</dbReference>
<dbReference type="Gene3D" id="3.90.1860.10">
    <property type="entry name" value="tRNA-splicing ligase RtcB"/>
    <property type="match status" value="1"/>
</dbReference>
<name>A0A418QVL4_9BACT</name>
<sequence>MPRVLAVKLARRHGAGRAMLRTRAKAELGKADLRRYLRQHQGELLGGGPDEALQVYKDSRQVMQSQPELVDVLGYFTLRIVRMEGAA</sequence>
<organism evidence="10 11">
    <name type="scientific">Hymenobacter rubripertinctus</name>
    <dbReference type="NCBI Taxonomy" id="2029981"/>
    <lineage>
        <taxon>Bacteria</taxon>
        <taxon>Pseudomonadati</taxon>
        <taxon>Bacteroidota</taxon>
        <taxon>Cytophagia</taxon>
        <taxon>Cytophagales</taxon>
        <taxon>Hymenobacteraceae</taxon>
        <taxon>Hymenobacter</taxon>
    </lineage>
</organism>